<name>A0AC34GK62_9BILA</name>
<dbReference type="WBParaSite" id="ES5_v2.g29933.t1">
    <property type="protein sequence ID" value="ES5_v2.g29933.t1"/>
    <property type="gene ID" value="ES5_v2.g29933"/>
</dbReference>
<evidence type="ECO:0000313" key="2">
    <source>
        <dbReference type="WBParaSite" id="ES5_v2.g29933.t1"/>
    </source>
</evidence>
<accession>A0AC34GK62</accession>
<proteinExistence type="predicted"/>
<organism evidence="1 2">
    <name type="scientific">Panagrolaimus sp. ES5</name>
    <dbReference type="NCBI Taxonomy" id="591445"/>
    <lineage>
        <taxon>Eukaryota</taxon>
        <taxon>Metazoa</taxon>
        <taxon>Ecdysozoa</taxon>
        <taxon>Nematoda</taxon>
        <taxon>Chromadorea</taxon>
        <taxon>Rhabditida</taxon>
        <taxon>Tylenchina</taxon>
        <taxon>Panagrolaimomorpha</taxon>
        <taxon>Panagrolaimoidea</taxon>
        <taxon>Panagrolaimidae</taxon>
        <taxon>Panagrolaimus</taxon>
    </lineage>
</organism>
<protein>
    <submittedName>
        <fullName evidence="2">Uncharacterized protein</fullName>
    </submittedName>
</protein>
<sequence>MASKRNLILQVQVGSYLAVFVVDSQTCKKVKQEFIETNFLKHPNTVILFKNIGNIVNFKEVKAILLDCKDFTSFESGYKFRQEFAEFCKKHQIFFLYIPSSLVFEAFAAILHTKTMVKEGEEVLVIFNFVPLLPDGVSFIREKNCYRKLDTHRSLKQMLTPQWKKEFMAACKPMKVVILQLWDTNGDGFKKCFKEYNPI</sequence>
<evidence type="ECO:0000313" key="1">
    <source>
        <dbReference type="Proteomes" id="UP000887579"/>
    </source>
</evidence>
<dbReference type="Proteomes" id="UP000887579">
    <property type="component" value="Unplaced"/>
</dbReference>
<reference evidence="2" key="1">
    <citation type="submission" date="2022-11" db="UniProtKB">
        <authorList>
            <consortium name="WormBaseParasite"/>
        </authorList>
    </citation>
    <scope>IDENTIFICATION</scope>
</reference>